<evidence type="ECO:0000313" key="1">
    <source>
        <dbReference type="EMBL" id="TFY78256.1"/>
    </source>
</evidence>
<dbReference type="AlphaFoldDB" id="A0A4Y9ZTM2"/>
<gene>
    <name evidence="1" type="ORF">EWM64_g5756</name>
</gene>
<reference evidence="1 2" key="1">
    <citation type="submission" date="2019-02" db="EMBL/GenBank/DDBJ databases">
        <title>Genome sequencing of the rare red list fungi Hericium alpestre (H. flagellum).</title>
        <authorList>
            <person name="Buettner E."/>
            <person name="Kellner H."/>
        </authorList>
    </citation>
    <scope>NUCLEOTIDE SEQUENCE [LARGE SCALE GENOMIC DNA]</scope>
    <source>
        <strain evidence="1 2">DSM 108284</strain>
    </source>
</reference>
<proteinExistence type="predicted"/>
<accession>A0A4Y9ZTM2</accession>
<keyword evidence="2" id="KW-1185">Reference proteome</keyword>
<comment type="caution">
    <text evidence="1">The sequence shown here is derived from an EMBL/GenBank/DDBJ whole genome shotgun (WGS) entry which is preliminary data.</text>
</comment>
<dbReference type="EMBL" id="SFCI01000718">
    <property type="protein sequence ID" value="TFY78256.1"/>
    <property type="molecule type" value="Genomic_DNA"/>
</dbReference>
<organism evidence="1 2">
    <name type="scientific">Hericium alpestre</name>
    <dbReference type="NCBI Taxonomy" id="135208"/>
    <lineage>
        <taxon>Eukaryota</taxon>
        <taxon>Fungi</taxon>
        <taxon>Dikarya</taxon>
        <taxon>Basidiomycota</taxon>
        <taxon>Agaricomycotina</taxon>
        <taxon>Agaricomycetes</taxon>
        <taxon>Russulales</taxon>
        <taxon>Hericiaceae</taxon>
        <taxon>Hericium</taxon>
    </lineage>
</organism>
<name>A0A4Y9ZTM2_9AGAM</name>
<sequence>MKSALDDTFVETLRVAVQPRANQLIERLHRGVLRARDKVKFSVFKSKATGILAVMRMRNAIRYAQKAEKKPSITVIELFKQLKLFDHAIKNHLKVLRFKNMFKATMPNEIRAGVDKMLQFEVQVPQLGSLNKLRMNEQFILGDASSTVSAYLQY</sequence>
<dbReference type="Proteomes" id="UP000298061">
    <property type="component" value="Unassembled WGS sequence"/>
</dbReference>
<evidence type="ECO:0000313" key="2">
    <source>
        <dbReference type="Proteomes" id="UP000298061"/>
    </source>
</evidence>
<protein>
    <submittedName>
        <fullName evidence="1">Uncharacterized protein</fullName>
    </submittedName>
</protein>